<keyword evidence="2" id="KW-1185">Reference proteome</keyword>
<dbReference type="RefSeq" id="WP_028002701.1">
    <property type="nucleotide sequence ID" value="NZ_JAGILA010000003.1"/>
</dbReference>
<comment type="caution">
    <text evidence="1">The sequence shown here is derived from an EMBL/GenBank/DDBJ whole genome shotgun (WGS) entry which is preliminary data.</text>
</comment>
<dbReference type="Proteomes" id="UP000730739">
    <property type="component" value="Unassembled WGS sequence"/>
</dbReference>
<reference evidence="1 2" key="1">
    <citation type="submission" date="2021-03" db="EMBL/GenBank/DDBJ databases">
        <title>Genomic Encyclopedia of Type Strains, Phase IV (KMG-IV): sequencing the most valuable type-strain genomes for metagenomic binning, comparative biology and taxonomic classification.</title>
        <authorList>
            <person name="Goeker M."/>
        </authorList>
    </citation>
    <scope>NUCLEOTIDE SEQUENCE [LARGE SCALE GENOMIC DNA]</scope>
    <source>
        <strain evidence="1 2">DSM 13372</strain>
    </source>
</reference>
<proteinExistence type="predicted"/>
<organism evidence="1 2">
    <name type="scientific">Sinorhizobium kostiense</name>
    <dbReference type="NCBI Taxonomy" id="76747"/>
    <lineage>
        <taxon>Bacteria</taxon>
        <taxon>Pseudomonadati</taxon>
        <taxon>Pseudomonadota</taxon>
        <taxon>Alphaproteobacteria</taxon>
        <taxon>Hyphomicrobiales</taxon>
        <taxon>Rhizobiaceae</taxon>
        <taxon>Sinorhizobium/Ensifer group</taxon>
        <taxon>Sinorhizobium</taxon>
    </lineage>
</organism>
<dbReference type="EMBL" id="JAGILA010000003">
    <property type="protein sequence ID" value="MBP2236371.1"/>
    <property type="molecule type" value="Genomic_DNA"/>
</dbReference>
<accession>A0ABS4R0F8</accession>
<name>A0ABS4R0F8_9HYPH</name>
<sequence>MSKEGKDRQGFGPVTGYNSNVTGDLVRLMPRDLVFQIRFLGESQYLLQRYFQAFMESEMAARGLTPETHPMIGSFIETHATLLRDFVFAGVSLSHQFRLEEIERLLGDKANLLRVDLWDQLRSHIEIAERQFQSQLSDLPEKLSTWEKPGTAPGAKS</sequence>
<evidence type="ECO:0000313" key="1">
    <source>
        <dbReference type="EMBL" id="MBP2236371.1"/>
    </source>
</evidence>
<gene>
    <name evidence="1" type="ORF">J2Z31_002885</name>
</gene>
<protein>
    <submittedName>
        <fullName evidence="1">Uncharacterized protein</fullName>
    </submittedName>
</protein>
<evidence type="ECO:0000313" key="2">
    <source>
        <dbReference type="Proteomes" id="UP000730739"/>
    </source>
</evidence>